<dbReference type="PANTHER" id="PTHR43124:SF5">
    <property type="entry name" value="PURINE RIBONUCLEOSIDE EFFLUX PUMP NEPI"/>
    <property type="match status" value="1"/>
</dbReference>
<dbReference type="InterPro" id="IPR020846">
    <property type="entry name" value="MFS_dom"/>
</dbReference>
<organism evidence="9 10">
    <name type="scientific">Brachybacterium alimentarium</name>
    <dbReference type="NCBI Taxonomy" id="47845"/>
    <lineage>
        <taxon>Bacteria</taxon>
        <taxon>Bacillati</taxon>
        <taxon>Actinomycetota</taxon>
        <taxon>Actinomycetes</taxon>
        <taxon>Micrococcales</taxon>
        <taxon>Dermabacteraceae</taxon>
        <taxon>Brachybacterium</taxon>
    </lineage>
</organism>
<dbReference type="InterPro" id="IPR036259">
    <property type="entry name" value="MFS_trans_sf"/>
</dbReference>
<evidence type="ECO:0000256" key="1">
    <source>
        <dbReference type="ARBA" id="ARBA00004651"/>
    </source>
</evidence>
<evidence type="ECO:0000256" key="7">
    <source>
        <dbReference type="SAM" id="Phobius"/>
    </source>
</evidence>
<dbReference type="Proteomes" id="UP000218598">
    <property type="component" value="Unassembled WGS sequence"/>
</dbReference>
<protein>
    <submittedName>
        <fullName evidence="9">MFS transporter</fullName>
    </submittedName>
</protein>
<evidence type="ECO:0000256" key="3">
    <source>
        <dbReference type="ARBA" id="ARBA00022692"/>
    </source>
</evidence>
<dbReference type="PANTHER" id="PTHR43124">
    <property type="entry name" value="PURINE EFFLUX PUMP PBUE"/>
    <property type="match status" value="1"/>
</dbReference>
<feature type="transmembrane region" description="Helical" evidence="7">
    <location>
        <begin position="100"/>
        <end position="120"/>
    </location>
</feature>
<feature type="transmembrane region" description="Helical" evidence="7">
    <location>
        <begin position="155"/>
        <end position="176"/>
    </location>
</feature>
<feature type="transmembrane region" description="Helical" evidence="7">
    <location>
        <begin position="257"/>
        <end position="280"/>
    </location>
</feature>
<feature type="transmembrane region" description="Helical" evidence="7">
    <location>
        <begin position="72"/>
        <end position="93"/>
    </location>
</feature>
<keyword evidence="2" id="KW-1003">Cell membrane</keyword>
<evidence type="ECO:0000256" key="4">
    <source>
        <dbReference type="ARBA" id="ARBA00022989"/>
    </source>
</evidence>
<comment type="subcellular location">
    <subcellularLocation>
        <location evidence="1">Cell membrane</location>
        <topology evidence="1">Multi-pass membrane protein</topology>
    </subcellularLocation>
</comment>
<feature type="transmembrane region" description="Helical" evidence="7">
    <location>
        <begin position="314"/>
        <end position="337"/>
    </location>
</feature>
<feature type="region of interest" description="Disordered" evidence="6">
    <location>
        <begin position="1"/>
        <end position="28"/>
    </location>
</feature>
<dbReference type="InterPro" id="IPR050189">
    <property type="entry name" value="MFS_Efflux_Transporters"/>
</dbReference>
<keyword evidence="5 7" id="KW-0472">Membrane</keyword>
<feature type="transmembrane region" description="Helical" evidence="7">
    <location>
        <begin position="377"/>
        <end position="399"/>
    </location>
</feature>
<gene>
    <name evidence="9" type="ORF">CIK66_01630</name>
</gene>
<feature type="transmembrane region" description="Helical" evidence="7">
    <location>
        <begin position="287"/>
        <end position="308"/>
    </location>
</feature>
<feature type="transmembrane region" description="Helical" evidence="7">
    <location>
        <begin position="182"/>
        <end position="204"/>
    </location>
</feature>
<evidence type="ECO:0000259" key="8">
    <source>
        <dbReference type="PROSITE" id="PS50850"/>
    </source>
</evidence>
<dbReference type="Gene3D" id="1.20.1250.20">
    <property type="entry name" value="MFS general substrate transporter like domains"/>
    <property type="match status" value="1"/>
</dbReference>
<evidence type="ECO:0000313" key="9">
    <source>
        <dbReference type="EMBL" id="PCC40512.1"/>
    </source>
</evidence>
<reference evidence="9 10" key="1">
    <citation type="journal article" date="2017" name="Elife">
        <title>Extensive horizontal gene transfer in cheese-associated bacteria.</title>
        <authorList>
            <person name="Bonham K.S."/>
            <person name="Wolfe B.E."/>
            <person name="Dutton R.J."/>
        </authorList>
    </citation>
    <scope>NUCLEOTIDE SEQUENCE [LARGE SCALE GENOMIC DNA]</scope>
    <source>
        <strain evidence="9 10">341_9</strain>
    </source>
</reference>
<feature type="compositionally biased region" description="Low complexity" evidence="6">
    <location>
        <begin position="1"/>
        <end position="16"/>
    </location>
</feature>
<feature type="transmembrane region" description="Helical" evidence="7">
    <location>
        <begin position="126"/>
        <end position="148"/>
    </location>
</feature>
<evidence type="ECO:0000256" key="2">
    <source>
        <dbReference type="ARBA" id="ARBA00022475"/>
    </source>
</evidence>
<keyword evidence="4 7" id="KW-1133">Transmembrane helix</keyword>
<dbReference type="EMBL" id="NRGR01000005">
    <property type="protein sequence ID" value="PCC40512.1"/>
    <property type="molecule type" value="Genomic_DNA"/>
</dbReference>
<dbReference type="GO" id="GO:0022857">
    <property type="term" value="F:transmembrane transporter activity"/>
    <property type="evidence" value="ECO:0007669"/>
    <property type="project" value="InterPro"/>
</dbReference>
<keyword evidence="3 7" id="KW-0812">Transmembrane</keyword>
<feature type="domain" description="Major facilitator superfamily (MFS) profile" evidence="8">
    <location>
        <begin position="34"/>
        <end position="402"/>
    </location>
</feature>
<accession>A0A2A3YL76</accession>
<feature type="transmembrane region" description="Helical" evidence="7">
    <location>
        <begin position="230"/>
        <end position="251"/>
    </location>
</feature>
<evidence type="ECO:0000256" key="5">
    <source>
        <dbReference type="ARBA" id="ARBA00023136"/>
    </source>
</evidence>
<dbReference type="PROSITE" id="PS50850">
    <property type="entry name" value="MFS"/>
    <property type="match status" value="1"/>
</dbReference>
<dbReference type="Pfam" id="PF07690">
    <property type="entry name" value="MFS_1"/>
    <property type="match status" value="1"/>
</dbReference>
<evidence type="ECO:0000313" key="10">
    <source>
        <dbReference type="Proteomes" id="UP000218598"/>
    </source>
</evidence>
<name>A0A2A3YL76_9MICO</name>
<feature type="transmembrane region" description="Helical" evidence="7">
    <location>
        <begin position="349"/>
        <end position="371"/>
    </location>
</feature>
<sequence length="404" mass="40506">MPATVSASAAAREANGARGGRTGTTPARDRHPVVTALALSAGTAALVSAEFIPAGVLPGMAADLGVTEGRAGLTLAATALAGAFTAPTIASLVPRADRRTVLLSLLLLAIVSNVIVAVSPSFAVVLAARVLLGIAIAGFWSFALAVGVQVTGRAALVSTTVALGTSMATVIGVPISSILGDIIGWRAVFLVITALTLLAAGVLWRLLPSVPAQPGAGFAMMRAVLGNRRLVAGIVVIFLAAFANFAAYPYIRVAIEAVDASVVAVLLLGWGLGGLFGNLVGGYLSRWLRWAAAAGPGLLAVALATMAGTQDVGVLAAAVVLWGIGFNIVPVITQLWVAAAEPRRVESAVALQVTAFQVAIMSGSVVGGVLVDQQGPAAAMMLGAVLAAVAAVGFSAIAVRPRQH</sequence>
<dbReference type="SUPFAM" id="SSF103473">
    <property type="entry name" value="MFS general substrate transporter"/>
    <property type="match status" value="1"/>
</dbReference>
<keyword evidence="10" id="KW-1185">Reference proteome</keyword>
<dbReference type="InterPro" id="IPR011701">
    <property type="entry name" value="MFS"/>
</dbReference>
<proteinExistence type="predicted"/>
<dbReference type="GO" id="GO:0005886">
    <property type="term" value="C:plasma membrane"/>
    <property type="evidence" value="ECO:0007669"/>
    <property type="project" value="UniProtKB-SubCell"/>
</dbReference>
<feature type="transmembrane region" description="Helical" evidence="7">
    <location>
        <begin position="33"/>
        <end position="52"/>
    </location>
</feature>
<dbReference type="OrthoDB" id="9814237at2"/>
<dbReference type="AlphaFoldDB" id="A0A2A3YL76"/>
<evidence type="ECO:0000256" key="6">
    <source>
        <dbReference type="SAM" id="MobiDB-lite"/>
    </source>
</evidence>
<comment type="caution">
    <text evidence="9">The sequence shown here is derived from an EMBL/GenBank/DDBJ whole genome shotgun (WGS) entry which is preliminary data.</text>
</comment>